<dbReference type="InterPro" id="IPR012148">
    <property type="entry name" value="ABBA_DMATS-like"/>
</dbReference>
<feature type="binding site" evidence="8">
    <location>
        <position position="213"/>
    </location>
    <ligand>
        <name>L-tryptophan</name>
        <dbReference type="ChEBI" id="CHEBI:57912"/>
    </ligand>
</feature>
<sequence length="486" mass="55570">MWFPSSTPQNEPKHTPSFKMTLIKAANASCTEAYQVLSLALRFDNEDQRLWWHSTAPMFAKMLESAQYTTSCQYRYLITYKEYVIPNLGCYPTNSSPRWLSILTRYGIPFELSLNCSDSIVRYTFEPINQHTRTDKDPFNTHAIWDSLQQLLPLDKGIDLEWFRHFKHDLTLNSDESAFLARNDHLVGDSIRTQNKLALDLKDGRFVLKTYIYPELKAIATGKTIHELVFGSVRRLAAGVPSILPPLHMLEEYIRSRGPNSTASPRLMSCDLTNPAKSRIKIYLLERMVSIEAMEDLWTLGGRRRDASTLEGFALVRELWDLIQLSPGLKSYPVSYLSIGAIPDERLPLMANFTLHQDDPIPEPQLYFTTFGMNDMAVADALTTFFERRGWSEMARTYKSNLKSYYPHADHGSLNYLHPYISFSYRKRTPYLSVYLQSFETGDWTVANVSDSMVKCRDAACQPTALPPKLPKAGLTLATTHEQLGN</sequence>
<evidence type="ECO:0000256" key="4">
    <source>
        <dbReference type="ARBA" id="ARBA00022589"/>
    </source>
</evidence>
<dbReference type="AlphaFoldDB" id="A0AAN5YT96"/>
<organism evidence="9 10">
    <name type="scientific">Aspergillus lentulus</name>
    <dbReference type="NCBI Taxonomy" id="293939"/>
    <lineage>
        <taxon>Eukaryota</taxon>
        <taxon>Fungi</taxon>
        <taxon>Dikarya</taxon>
        <taxon>Ascomycota</taxon>
        <taxon>Pezizomycotina</taxon>
        <taxon>Eurotiomycetes</taxon>
        <taxon>Eurotiomycetidae</taxon>
        <taxon>Eurotiales</taxon>
        <taxon>Aspergillaceae</taxon>
        <taxon>Aspergillus</taxon>
        <taxon>Aspergillus subgen. Fumigati</taxon>
    </lineage>
</organism>
<dbReference type="InterPro" id="IPR017795">
    <property type="entry name" value="ABBA_NscD-like"/>
</dbReference>
<evidence type="ECO:0000313" key="10">
    <source>
        <dbReference type="Proteomes" id="UP000649114"/>
    </source>
</evidence>
<dbReference type="GO" id="GO:0035837">
    <property type="term" value="P:ergot alkaloid biosynthetic process"/>
    <property type="evidence" value="ECO:0007669"/>
    <property type="project" value="InterPro"/>
</dbReference>
<evidence type="ECO:0000256" key="7">
    <source>
        <dbReference type="NCBIfam" id="TIGR03430"/>
    </source>
</evidence>
<comment type="similarity">
    <text evidence="2">Belongs to the tryptophan dimethylallyltransferase family.</text>
</comment>
<keyword evidence="5" id="KW-0808">Transferase</keyword>
<dbReference type="PANTHER" id="PTHR40627:SF3">
    <property type="entry name" value="PRENYLTRANSFERASE ASQH2-RELATED"/>
    <property type="match status" value="1"/>
</dbReference>
<evidence type="ECO:0000256" key="2">
    <source>
        <dbReference type="ARBA" id="ARBA00010209"/>
    </source>
</evidence>
<feature type="binding site" evidence="8">
    <location>
        <position position="111"/>
    </location>
    <ligand>
        <name>L-tryptophan</name>
        <dbReference type="ChEBI" id="CHEBI:57912"/>
    </ligand>
</feature>
<name>A0AAN5YT96_ASPLE</name>
<feature type="binding site" evidence="8">
    <location>
        <position position="209"/>
    </location>
    <ligand>
        <name>dimethylallyl diphosphate</name>
        <dbReference type="ChEBI" id="CHEBI:57623"/>
    </ligand>
</feature>
<dbReference type="SFLD" id="SFLDG01162">
    <property type="entry name" value="I"/>
    <property type="match status" value="1"/>
</dbReference>
<dbReference type="EC" id="2.5.1.34" evidence="7"/>
<feature type="binding site" evidence="8">
    <location>
        <position position="266"/>
    </location>
    <ligand>
        <name>L-tryptophan</name>
        <dbReference type="ChEBI" id="CHEBI:57912"/>
    </ligand>
</feature>
<keyword evidence="4" id="KW-0017">Alkaloid metabolism</keyword>
<dbReference type="PIRSF" id="PIRSF000509">
    <property type="entry name" value="Trp_DMAT"/>
    <property type="match status" value="1"/>
</dbReference>
<dbReference type="NCBIfam" id="TIGR03429">
    <property type="entry name" value="arom_pren_DMATS"/>
    <property type="match status" value="1"/>
</dbReference>
<feature type="binding site" evidence="8">
    <location>
        <position position="435"/>
    </location>
    <ligand>
        <name>dimethylallyl diphosphate</name>
        <dbReference type="ChEBI" id="CHEBI:57623"/>
    </ligand>
</feature>
<dbReference type="EMBL" id="JAAAPU010000018">
    <property type="protein sequence ID" value="KAF4207528.1"/>
    <property type="molecule type" value="Genomic_DNA"/>
</dbReference>
<feature type="binding site" evidence="8">
    <location>
        <position position="431"/>
    </location>
    <ligand>
        <name>dimethylallyl diphosphate</name>
        <dbReference type="ChEBI" id="CHEBI:57623"/>
    </ligand>
</feature>
<evidence type="ECO:0000313" key="9">
    <source>
        <dbReference type="EMBL" id="KAF4207528.1"/>
    </source>
</evidence>
<feature type="binding site" evidence="8">
    <location>
        <position position="365"/>
    </location>
    <ligand>
        <name>dimethylallyl diphosphate</name>
        <dbReference type="ChEBI" id="CHEBI:57623"/>
    </ligand>
</feature>
<reference evidence="9" key="2">
    <citation type="submission" date="2020-04" db="EMBL/GenBank/DDBJ databases">
        <authorList>
            <person name="Santos R.A.C."/>
            <person name="Steenwyk J.L."/>
            <person name="Rivero-Menendez O."/>
            <person name="Mead M.E."/>
            <person name="Silva L.P."/>
            <person name="Bastos R.W."/>
            <person name="Alastruey-Izquierdo A."/>
            <person name="Goldman G.H."/>
            <person name="Rokas A."/>
        </authorList>
    </citation>
    <scope>NUCLEOTIDE SEQUENCE</scope>
    <source>
        <strain evidence="9">CNM-CM8927</strain>
    </source>
</reference>
<feature type="binding site" evidence="8">
    <location>
        <position position="279"/>
    </location>
    <ligand>
        <name>dimethylallyl diphosphate</name>
        <dbReference type="ChEBI" id="CHEBI:57623"/>
    </ligand>
</feature>
<comment type="catalytic activity">
    <reaction evidence="6">
        <text>L-tryptophan + dimethylallyl diphosphate = 4-(3-methylbut-2-enyl)-L-tryptophan + diphosphate</text>
        <dbReference type="Rhea" id="RHEA:14173"/>
        <dbReference type="ChEBI" id="CHEBI:33019"/>
        <dbReference type="ChEBI" id="CHEBI:57623"/>
        <dbReference type="ChEBI" id="CHEBI:57912"/>
        <dbReference type="ChEBI" id="CHEBI:58209"/>
        <dbReference type="EC" id="2.5.1.34"/>
    </reaction>
</comment>
<feature type="binding site" evidence="8">
    <location>
        <position position="283"/>
    </location>
    <ligand>
        <name>dimethylallyl diphosphate</name>
        <dbReference type="ChEBI" id="CHEBI:57623"/>
    </ligand>
</feature>
<accession>A0AAN5YT96</accession>
<dbReference type="InterPro" id="IPR017796">
    <property type="entry name" value="Trp_dimethylallylTrfase"/>
</dbReference>
<evidence type="ECO:0000256" key="5">
    <source>
        <dbReference type="ARBA" id="ARBA00022679"/>
    </source>
</evidence>
<evidence type="ECO:0000256" key="1">
    <source>
        <dbReference type="ARBA" id="ARBA00005107"/>
    </source>
</evidence>
<dbReference type="NCBIfam" id="TIGR03430">
    <property type="entry name" value="trp_dimet_allyl"/>
    <property type="match status" value="1"/>
</dbReference>
<comment type="caution">
    <text evidence="9">The sequence shown here is derived from an EMBL/GenBank/DDBJ whole genome shotgun (WGS) entry which is preliminary data.</text>
</comment>
<dbReference type="PANTHER" id="PTHR40627">
    <property type="entry name" value="INDOLE PRENYLTRANSFERASE TDIB-RELATED"/>
    <property type="match status" value="1"/>
</dbReference>
<dbReference type="Proteomes" id="UP000649114">
    <property type="component" value="Unassembled WGS sequence"/>
</dbReference>
<comment type="subunit">
    <text evidence="3">Homodimer.</text>
</comment>
<protein>
    <recommendedName>
        <fullName evidence="7">Tryptophan dimethylallyltransferase</fullName>
        <ecNumber evidence="7">2.5.1.34</ecNumber>
    </recommendedName>
</protein>
<dbReference type="CDD" id="cd13929">
    <property type="entry name" value="PT-DMATS_CymD"/>
    <property type="match status" value="1"/>
</dbReference>
<comment type="pathway">
    <text evidence="1">Alkaloid biosynthesis; ergot alkaloid biosynthesis.</text>
</comment>
<dbReference type="Pfam" id="PF11991">
    <property type="entry name" value="Trp_DMAT"/>
    <property type="match status" value="1"/>
</dbReference>
<feature type="binding site" evidence="8">
    <location>
        <position position="367"/>
    </location>
    <ligand>
        <name>dimethylallyl diphosphate</name>
        <dbReference type="ChEBI" id="CHEBI:57623"/>
    </ligand>
</feature>
<feature type="binding site" evidence="8">
    <location>
        <position position="211"/>
    </location>
    <ligand>
        <name>dimethylallyl diphosphate</name>
        <dbReference type="ChEBI" id="CHEBI:57623"/>
    </ligand>
</feature>
<reference evidence="9" key="1">
    <citation type="journal article" date="2020" name="bioRxiv">
        <title>Genomic and phenotypic heterogeneity of clinical isolates of the human pathogens Aspergillus fumigatus, Aspergillus lentulus and Aspergillus fumigatiaffinis.</title>
        <authorList>
            <person name="dos Santos R.A.C."/>
            <person name="Steenwyk J.L."/>
            <person name="Rivero-Menendez O."/>
            <person name="Mead M.E."/>
            <person name="Silva L.P."/>
            <person name="Bastos R.W."/>
            <person name="Alastruey-Izquierdo A."/>
            <person name="Goldman G.H."/>
            <person name="Rokas A."/>
        </authorList>
    </citation>
    <scope>NUCLEOTIDE SEQUENCE</scope>
    <source>
        <strain evidence="9">CNM-CM8927</strain>
    </source>
</reference>
<evidence type="ECO:0000256" key="8">
    <source>
        <dbReference type="PIRSR" id="PIRSR000509-1"/>
    </source>
</evidence>
<proteinExistence type="inferred from homology"/>
<evidence type="ECO:0000256" key="3">
    <source>
        <dbReference type="ARBA" id="ARBA00011738"/>
    </source>
</evidence>
<dbReference type="InterPro" id="IPR033964">
    <property type="entry name" value="ABBA"/>
</dbReference>
<dbReference type="GO" id="GO:0050364">
    <property type="term" value="F:tryptophan dimethylallyltransferase activity"/>
    <property type="evidence" value="ECO:0007669"/>
    <property type="project" value="UniProtKB-EC"/>
</dbReference>
<feature type="binding site" evidence="8">
    <location>
        <position position="281"/>
    </location>
    <ligand>
        <name>dimethylallyl diphosphate</name>
        <dbReference type="ChEBI" id="CHEBI:57623"/>
    </ligand>
</feature>
<dbReference type="SFLD" id="SFLDS00036">
    <property type="entry name" value="Aromatic_Prenyltransferase"/>
    <property type="match status" value="1"/>
</dbReference>
<gene>
    <name evidence="9" type="ORF">CNMCM8927_002933</name>
</gene>
<feature type="binding site" evidence="8">
    <location>
        <begin position="102"/>
        <end position="103"/>
    </location>
    <ligand>
        <name>L-tryptophan</name>
        <dbReference type="ChEBI" id="CHEBI:57912"/>
    </ligand>
</feature>
<feature type="binding site" evidence="8">
    <location>
        <position position="122"/>
    </location>
    <ligand>
        <name>dimethylallyl diphosphate</name>
        <dbReference type="ChEBI" id="CHEBI:57623"/>
    </ligand>
</feature>
<evidence type="ECO:0000256" key="6">
    <source>
        <dbReference type="ARBA" id="ARBA00049022"/>
    </source>
</evidence>